<dbReference type="InterPro" id="IPR013968">
    <property type="entry name" value="PKS_KR"/>
</dbReference>
<evidence type="ECO:0000313" key="7">
    <source>
        <dbReference type="EMBL" id="ARN20325.1"/>
    </source>
</evidence>
<keyword evidence="3" id="KW-0808">Transferase</keyword>
<dbReference type="SUPFAM" id="SSF55048">
    <property type="entry name" value="Probable ACP-binding domain of malonyl-CoA ACP transacylase"/>
    <property type="match status" value="1"/>
</dbReference>
<dbReference type="PROSITE" id="PS50075">
    <property type="entry name" value="CARRIER"/>
    <property type="match status" value="1"/>
</dbReference>
<reference evidence="7 8" key="1">
    <citation type="submission" date="2016-04" db="EMBL/GenBank/DDBJ databases">
        <title>Complete genome sequence of natural rubber-degrading, novel Gram-negative bacterium, Rhizobacter gummiphilus strain NS21.</title>
        <authorList>
            <person name="Tabata M."/>
            <person name="Kasai D."/>
            <person name="Fukuda M."/>
        </authorList>
    </citation>
    <scope>NUCLEOTIDE SEQUENCE [LARGE SCALE GENOMIC DNA]</scope>
    <source>
        <strain evidence="7 8">NS21</strain>
    </source>
</reference>
<gene>
    <name evidence="7" type="ORF">A4W93_10665</name>
</gene>
<evidence type="ECO:0000256" key="6">
    <source>
        <dbReference type="ARBA" id="ARBA00023268"/>
    </source>
</evidence>
<dbReference type="Pfam" id="PF00698">
    <property type="entry name" value="Acyl_transf_1"/>
    <property type="match status" value="1"/>
</dbReference>
<dbReference type="InterPro" id="IPR001227">
    <property type="entry name" value="Ac_transferase_dom_sf"/>
</dbReference>
<accession>A0A1W6L7P7</accession>
<dbReference type="GO" id="GO:0006633">
    <property type="term" value="P:fatty acid biosynthetic process"/>
    <property type="evidence" value="ECO:0007669"/>
    <property type="project" value="InterPro"/>
</dbReference>
<dbReference type="InterPro" id="IPR057326">
    <property type="entry name" value="KR_dom"/>
</dbReference>
<dbReference type="Pfam" id="PF16197">
    <property type="entry name" value="KAsynt_C_assoc"/>
    <property type="match status" value="1"/>
</dbReference>
<dbReference type="SMART" id="SM00822">
    <property type="entry name" value="PKS_KR"/>
    <property type="match status" value="1"/>
</dbReference>
<dbReference type="InterPro" id="IPR014030">
    <property type="entry name" value="Ketoacyl_synth_N"/>
</dbReference>
<dbReference type="Proteomes" id="UP000193427">
    <property type="component" value="Chromosome"/>
</dbReference>
<dbReference type="GO" id="GO:0031177">
    <property type="term" value="F:phosphopantetheine binding"/>
    <property type="evidence" value="ECO:0007669"/>
    <property type="project" value="InterPro"/>
</dbReference>
<dbReference type="FunFam" id="3.40.47.10:FF:000042">
    <property type="entry name" value="Polyketide synthase Pks13"/>
    <property type="match status" value="1"/>
</dbReference>
<dbReference type="Gene3D" id="3.40.47.10">
    <property type="match status" value="1"/>
</dbReference>
<dbReference type="InterPro" id="IPR016036">
    <property type="entry name" value="Malonyl_transacylase_ACP-bd"/>
</dbReference>
<dbReference type="KEGG" id="rgu:A4W93_10665"/>
<dbReference type="InterPro" id="IPR016035">
    <property type="entry name" value="Acyl_Trfase/lysoPLipase"/>
</dbReference>
<keyword evidence="4" id="KW-0276">Fatty acid metabolism</keyword>
<dbReference type="Pfam" id="PF02801">
    <property type="entry name" value="Ketoacyl-synt_C"/>
    <property type="match status" value="1"/>
</dbReference>
<dbReference type="InterPro" id="IPR014031">
    <property type="entry name" value="Ketoacyl_synth_C"/>
</dbReference>
<dbReference type="InterPro" id="IPR018201">
    <property type="entry name" value="Ketoacyl_synth_AS"/>
</dbReference>
<dbReference type="PROSITE" id="PS52004">
    <property type="entry name" value="KS3_2"/>
    <property type="match status" value="1"/>
</dbReference>
<dbReference type="Pfam" id="PF00550">
    <property type="entry name" value="PP-binding"/>
    <property type="match status" value="1"/>
</dbReference>
<dbReference type="OrthoDB" id="9778690at2"/>
<dbReference type="PANTHER" id="PTHR43775:SF51">
    <property type="entry name" value="INACTIVE PHENOLPHTHIOCEROL SYNTHESIS POLYKETIDE SYNTHASE TYPE I PKS1-RELATED"/>
    <property type="match status" value="1"/>
</dbReference>
<dbReference type="InterPro" id="IPR036291">
    <property type="entry name" value="NAD(P)-bd_dom_sf"/>
</dbReference>
<dbReference type="Gene3D" id="3.30.70.3290">
    <property type="match status" value="1"/>
</dbReference>
<dbReference type="Gene3D" id="3.40.50.720">
    <property type="entry name" value="NAD(P)-binding Rossmann-like Domain"/>
    <property type="match status" value="1"/>
</dbReference>
<dbReference type="InterPro" id="IPR050091">
    <property type="entry name" value="PKS_NRPS_Biosynth_Enz"/>
</dbReference>
<dbReference type="GO" id="GO:0004312">
    <property type="term" value="F:fatty acid synthase activity"/>
    <property type="evidence" value="ECO:0007669"/>
    <property type="project" value="TreeGrafter"/>
</dbReference>
<dbReference type="Gene3D" id="1.10.1200.10">
    <property type="entry name" value="ACP-like"/>
    <property type="match status" value="1"/>
</dbReference>
<dbReference type="Pfam" id="PF08659">
    <property type="entry name" value="KR"/>
    <property type="match status" value="1"/>
</dbReference>
<dbReference type="PANTHER" id="PTHR43775">
    <property type="entry name" value="FATTY ACID SYNTHASE"/>
    <property type="match status" value="1"/>
</dbReference>
<protein>
    <submittedName>
        <fullName evidence="7">Polyketide synthase</fullName>
    </submittedName>
</protein>
<dbReference type="SUPFAM" id="SSF51735">
    <property type="entry name" value="NAD(P)-binding Rossmann-fold domains"/>
    <property type="match status" value="2"/>
</dbReference>
<keyword evidence="1" id="KW-0596">Phosphopantetheine</keyword>
<dbReference type="Gene3D" id="3.40.366.10">
    <property type="entry name" value="Malonyl-Coenzyme A Acyl Carrier Protein, domain 2"/>
    <property type="match status" value="1"/>
</dbReference>
<dbReference type="STRING" id="946333.A4W93_10665"/>
<evidence type="ECO:0000256" key="4">
    <source>
        <dbReference type="ARBA" id="ARBA00022832"/>
    </source>
</evidence>
<dbReference type="EMBL" id="CP015118">
    <property type="protein sequence ID" value="ARN20325.1"/>
    <property type="molecule type" value="Genomic_DNA"/>
</dbReference>
<dbReference type="PROSITE" id="PS00606">
    <property type="entry name" value="KS3_1"/>
    <property type="match status" value="1"/>
</dbReference>
<dbReference type="InterPro" id="IPR036736">
    <property type="entry name" value="ACP-like_sf"/>
</dbReference>
<dbReference type="Pfam" id="PF00109">
    <property type="entry name" value="ketoacyl-synt"/>
    <property type="match status" value="1"/>
</dbReference>
<dbReference type="InterPro" id="IPR014043">
    <property type="entry name" value="Acyl_transferase_dom"/>
</dbReference>
<keyword evidence="5" id="KW-0443">Lipid metabolism</keyword>
<evidence type="ECO:0000313" key="8">
    <source>
        <dbReference type="Proteomes" id="UP000193427"/>
    </source>
</evidence>
<dbReference type="CDD" id="cd08953">
    <property type="entry name" value="KR_2_SDR_x"/>
    <property type="match status" value="1"/>
</dbReference>
<evidence type="ECO:0000256" key="5">
    <source>
        <dbReference type="ARBA" id="ARBA00023098"/>
    </source>
</evidence>
<dbReference type="SMART" id="SM00825">
    <property type="entry name" value="PKS_KS"/>
    <property type="match status" value="1"/>
</dbReference>
<evidence type="ECO:0000256" key="3">
    <source>
        <dbReference type="ARBA" id="ARBA00022679"/>
    </source>
</evidence>
<dbReference type="SMART" id="SM00827">
    <property type="entry name" value="PKS_AT"/>
    <property type="match status" value="1"/>
</dbReference>
<dbReference type="CDD" id="cd00833">
    <property type="entry name" value="PKS"/>
    <property type="match status" value="1"/>
</dbReference>
<dbReference type="SMART" id="SM00823">
    <property type="entry name" value="PKS_PP"/>
    <property type="match status" value="1"/>
</dbReference>
<proteinExistence type="predicted"/>
<dbReference type="PROSITE" id="PS00012">
    <property type="entry name" value="PHOSPHOPANTETHEINE"/>
    <property type="match status" value="1"/>
</dbReference>
<keyword evidence="8" id="KW-1185">Reference proteome</keyword>
<dbReference type="InterPro" id="IPR020841">
    <property type="entry name" value="PKS_Beta-ketoAc_synthase_dom"/>
</dbReference>
<dbReference type="InterPro" id="IPR020806">
    <property type="entry name" value="PKS_PP-bd"/>
</dbReference>
<keyword evidence="2" id="KW-0597">Phosphoprotein</keyword>
<dbReference type="RefSeq" id="WP_085750598.1">
    <property type="nucleotide sequence ID" value="NZ_BSPR01000014.1"/>
</dbReference>
<dbReference type="InterPro" id="IPR006162">
    <property type="entry name" value="Ppantetheine_attach_site"/>
</dbReference>
<name>A0A1W6L7P7_9BURK</name>
<dbReference type="InterPro" id="IPR016039">
    <property type="entry name" value="Thiolase-like"/>
</dbReference>
<keyword evidence="6" id="KW-0511">Multifunctional enzyme</keyword>
<dbReference type="InterPro" id="IPR032821">
    <property type="entry name" value="PKS_assoc"/>
</dbReference>
<dbReference type="InterPro" id="IPR009081">
    <property type="entry name" value="PP-bd_ACP"/>
</dbReference>
<evidence type="ECO:0000256" key="2">
    <source>
        <dbReference type="ARBA" id="ARBA00022553"/>
    </source>
</evidence>
<dbReference type="SUPFAM" id="SSF52151">
    <property type="entry name" value="FabD/lysophospholipase-like"/>
    <property type="match status" value="1"/>
</dbReference>
<evidence type="ECO:0000256" key="1">
    <source>
        <dbReference type="ARBA" id="ARBA00022450"/>
    </source>
</evidence>
<dbReference type="SUPFAM" id="SSF53901">
    <property type="entry name" value="Thiolase-like"/>
    <property type="match status" value="1"/>
</dbReference>
<dbReference type="SUPFAM" id="SSF47336">
    <property type="entry name" value="ACP-like"/>
    <property type="match status" value="1"/>
</dbReference>
<dbReference type="GO" id="GO:0004315">
    <property type="term" value="F:3-oxoacyl-[acyl-carrier-protein] synthase activity"/>
    <property type="evidence" value="ECO:0007669"/>
    <property type="project" value="InterPro"/>
</dbReference>
<organism evidence="7 8">
    <name type="scientific">Piscinibacter gummiphilus</name>
    <dbReference type="NCBI Taxonomy" id="946333"/>
    <lineage>
        <taxon>Bacteria</taxon>
        <taxon>Pseudomonadati</taxon>
        <taxon>Pseudomonadota</taxon>
        <taxon>Betaproteobacteria</taxon>
        <taxon>Burkholderiales</taxon>
        <taxon>Sphaerotilaceae</taxon>
        <taxon>Piscinibacter</taxon>
    </lineage>
</organism>
<sequence>MNPTDLDVEDTDIAVVGMACRFPGASDVDTFWANVRDGVESIETWTEAELRERGVPEAVLRDPQHVRAGAPLPGVDQFDAGFFGYSPREAEEMDPQHRLFLEVSWQALEHAGYDGGTWGRPIGVYGGVGVNTYLLRHLMPSGRFSDFSDISSLQGLMNGNNKDSMTTTVAYKLNLRGPAVTVQTACSTSLASVHVACRGLLNHEADMALAGGVWVNLLHDGGYRHQPGAILSSDGHCRAFDARATGTVIGSGAGIVVLKRLADALADGDTVHAIVKGSAMNNDGSAKVGYTAPSVEGQAEVILAAQAMAGVDPRSIGCIEAHGTGTTMGDPIEITALTQAFRAGTGDRNYCAIGSVKTNVGHLDAAAGVAGFIKAALALRHRTLPPSLHFQSPNPQIDFASSPFYVNTTTRPWPAGDTPRRAGVSSFGIGGTNVHVVLQEAPLRPVATGLGRWQLLPVSARTPAALDAALARLGDHVARHDGQRIEDVARTLQTGRKAFPRRAVALVRGRDDAVDVLARRDPRRFHAGVAPAAERPSVVFMFPGQGSQHVGMARDLYETEPVFRAAFDRCADGLRNELGLDLRTVVHPAAPSEADAVRLSGTALTQPALFAVEYALARLWTSWGVVPQAMIGHSIGEYVAACLAGVFSLDDALKLVAARGRLLQALPTGAMLAVNLPEADVAAWRDRGCDVAAVNAPQSCVLSGPSEAIAEAERALAAQGVAVQRLQVSHAFHSAMVEPAEADLEALVAGMVRGAPSIPFVSNVTGRWITATEAADPRYWSRHLRGTVRFADGLSELLREPGRVFLEVGPGESLTQLTRRHPAAGAAVVVSSQPHPRQADTAADHLPLAAGRLWAAGVALDWDTLAHGEARRRVPLPSYPFERQSYWIPAGDPGAVRSAGPQDLVRSLDDWFHVPTWRRAGAASTPDAVDGTVLVFGDAGAGATAVVDALKARGAAAVVRVEAAGGFEFIGGDRALVAPGEGADVVRLLAAVRERAGPVRRVVHLWNAEVGGDVPARGFLTLTALARALDEVQPGEPVALDVVTRGLADVTGDEPLDPRQALLVGPGRVLPQEHSSLSCRLIDLGVLPLAGAAMRVAAEVPAADEGLVVAYRGAHRWVQSYTAVARPASPPGPWRDQGIYLITGGLGGVGLALAEHLARTVRARLVLVGRSAPDAARQQAVDRLRGLGADVLVLEGDVAEPGDARRFVVSARERFGALHGVVHAAGIAGGGLAVDATAVRLAGVLAAKVAGTDALQAALGDEPLDFLMLCSSLATVAGGLRKVDYTAANAYLDVTALRATRGSPYPVVSVNWDSWRDVGMAGAMAMPDGVGIRPADGVLACERILAAPLLPQVIVSTVDLAARLDGTRGDLLAGPLVIAAADRGTGHARPALTTPFEAPDGELEETIAGVWRTMLGIAEIGRFDNLFELGGDSLLGIQILSKVRAVYAVELHPAPFFKHPTVEALAGVVENLLLDEIERQDLATAP</sequence>